<evidence type="ECO:0000313" key="2">
    <source>
        <dbReference type="Proteomes" id="UP000054558"/>
    </source>
</evidence>
<reference evidence="1 2" key="1">
    <citation type="journal article" date="2014" name="Nat. Commun.">
        <title>Klebsormidium flaccidum genome reveals primary factors for plant terrestrial adaptation.</title>
        <authorList>
            <person name="Hori K."/>
            <person name="Maruyama F."/>
            <person name="Fujisawa T."/>
            <person name="Togashi T."/>
            <person name="Yamamoto N."/>
            <person name="Seo M."/>
            <person name="Sato S."/>
            <person name="Yamada T."/>
            <person name="Mori H."/>
            <person name="Tajima N."/>
            <person name="Moriyama T."/>
            <person name="Ikeuchi M."/>
            <person name="Watanabe M."/>
            <person name="Wada H."/>
            <person name="Kobayashi K."/>
            <person name="Saito M."/>
            <person name="Masuda T."/>
            <person name="Sasaki-Sekimoto Y."/>
            <person name="Mashiguchi K."/>
            <person name="Awai K."/>
            <person name="Shimojima M."/>
            <person name="Masuda S."/>
            <person name="Iwai M."/>
            <person name="Nobusawa T."/>
            <person name="Narise T."/>
            <person name="Kondo S."/>
            <person name="Saito H."/>
            <person name="Sato R."/>
            <person name="Murakawa M."/>
            <person name="Ihara Y."/>
            <person name="Oshima-Yamada Y."/>
            <person name="Ohtaka K."/>
            <person name="Satoh M."/>
            <person name="Sonobe K."/>
            <person name="Ishii M."/>
            <person name="Ohtani R."/>
            <person name="Kanamori-Sato M."/>
            <person name="Honoki R."/>
            <person name="Miyazaki D."/>
            <person name="Mochizuki H."/>
            <person name="Umetsu J."/>
            <person name="Higashi K."/>
            <person name="Shibata D."/>
            <person name="Kamiya Y."/>
            <person name="Sato N."/>
            <person name="Nakamura Y."/>
            <person name="Tabata S."/>
            <person name="Ida S."/>
            <person name="Kurokawa K."/>
            <person name="Ohta H."/>
        </authorList>
    </citation>
    <scope>NUCLEOTIDE SEQUENCE [LARGE SCALE GENOMIC DNA]</scope>
    <source>
        <strain evidence="1 2">NIES-2285</strain>
    </source>
</reference>
<dbReference type="AlphaFoldDB" id="A0A1Y1I001"/>
<proteinExistence type="predicted"/>
<accession>A0A1Y1I001</accession>
<dbReference type="EMBL" id="DF237130">
    <property type="protein sequence ID" value="GAQ84235.1"/>
    <property type="molecule type" value="Genomic_DNA"/>
</dbReference>
<evidence type="ECO:0000313" key="1">
    <source>
        <dbReference type="EMBL" id="GAQ84235.1"/>
    </source>
</evidence>
<dbReference type="Proteomes" id="UP000054558">
    <property type="component" value="Unassembled WGS sequence"/>
</dbReference>
<keyword evidence="2" id="KW-1185">Reference proteome</keyword>
<gene>
    <name evidence="1" type="ORF">KFL_001810150</name>
</gene>
<name>A0A1Y1I001_KLENI</name>
<organism evidence="1 2">
    <name type="scientific">Klebsormidium nitens</name>
    <name type="common">Green alga</name>
    <name type="synonym">Ulothrix nitens</name>
    <dbReference type="NCBI Taxonomy" id="105231"/>
    <lineage>
        <taxon>Eukaryota</taxon>
        <taxon>Viridiplantae</taxon>
        <taxon>Streptophyta</taxon>
        <taxon>Klebsormidiophyceae</taxon>
        <taxon>Klebsormidiales</taxon>
        <taxon>Klebsormidiaceae</taxon>
        <taxon>Klebsormidium</taxon>
    </lineage>
</organism>
<protein>
    <submittedName>
        <fullName evidence="1">Uncharacterized protein</fullName>
    </submittedName>
</protein>
<sequence length="216" mass="23926">MEDPLEYELLPLPHEITHRIVLACRKDVSVEQLSNLRLLNNPGKPPSKPAGWKKENCKDEVQSLCAKQRHSPVLTQLDPTFLQLRERDGLTAILLSDADASDKWLARERPASTPPGEKAFRRTQSLRRFDFQDSVTGVVPVSFRCNSAGLPVTRPSGTGCLVMGQSSAVLLRDGSEAQERRVKPALAWGTRVGGLSGYLGVPIFGRWCEEQRKRGG</sequence>